<protein>
    <submittedName>
        <fullName evidence="2">Spindle and centriole-associated protein 1</fullName>
    </submittedName>
</protein>
<feature type="region of interest" description="Disordered" evidence="1">
    <location>
        <begin position="38"/>
        <end position="89"/>
    </location>
</feature>
<feature type="non-terminal residue" evidence="2">
    <location>
        <position position="1"/>
    </location>
</feature>
<dbReference type="AlphaFoldDB" id="A0A0A9VSG1"/>
<reference evidence="2" key="1">
    <citation type="journal article" date="2014" name="PLoS ONE">
        <title>Transcriptome-Based Identification of ABC Transporters in the Western Tarnished Plant Bug Lygus hesperus.</title>
        <authorList>
            <person name="Hull J.J."/>
            <person name="Chaney K."/>
            <person name="Geib S.M."/>
            <person name="Fabrick J.A."/>
            <person name="Brent C.S."/>
            <person name="Walsh D."/>
            <person name="Lavine L.C."/>
        </authorList>
    </citation>
    <scope>NUCLEOTIDE SEQUENCE</scope>
</reference>
<feature type="compositionally biased region" description="Basic and acidic residues" evidence="1">
    <location>
        <begin position="66"/>
        <end position="86"/>
    </location>
</feature>
<sequence>PSSTTFKDQVMEEGMSAVASILLDDNKSVVDKNTMTAERLTVSETSPTTELTAATRAETTANDGPAFREEPEERDRASTRRDDDSWKTTTILTTVADVTTTTSPLIIST</sequence>
<accession>A0A0A9VSG1</accession>
<feature type="compositionally biased region" description="Low complexity" evidence="1">
    <location>
        <begin position="48"/>
        <end position="61"/>
    </location>
</feature>
<proteinExistence type="predicted"/>
<organism evidence="2">
    <name type="scientific">Lygus hesperus</name>
    <name type="common">Western plant bug</name>
    <dbReference type="NCBI Taxonomy" id="30085"/>
    <lineage>
        <taxon>Eukaryota</taxon>
        <taxon>Metazoa</taxon>
        <taxon>Ecdysozoa</taxon>
        <taxon>Arthropoda</taxon>
        <taxon>Hexapoda</taxon>
        <taxon>Insecta</taxon>
        <taxon>Pterygota</taxon>
        <taxon>Neoptera</taxon>
        <taxon>Paraneoptera</taxon>
        <taxon>Hemiptera</taxon>
        <taxon>Heteroptera</taxon>
        <taxon>Panheteroptera</taxon>
        <taxon>Cimicomorpha</taxon>
        <taxon>Miridae</taxon>
        <taxon>Mirini</taxon>
        <taxon>Lygus</taxon>
    </lineage>
</organism>
<name>A0A0A9VSG1_LYGHE</name>
<feature type="non-terminal residue" evidence="2">
    <location>
        <position position="109"/>
    </location>
</feature>
<feature type="compositionally biased region" description="Polar residues" evidence="1">
    <location>
        <begin position="38"/>
        <end position="47"/>
    </location>
</feature>
<evidence type="ECO:0000256" key="1">
    <source>
        <dbReference type="SAM" id="MobiDB-lite"/>
    </source>
</evidence>
<evidence type="ECO:0000313" key="2">
    <source>
        <dbReference type="EMBL" id="JAF99291.1"/>
    </source>
</evidence>
<gene>
    <name evidence="2" type="primary">SPICE1</name>
    <name evidence="2" type="ORF">CM83_105251</name>
</gene>
<reference evidence="2" key="2">
    <citation type="submission" date="2014-07" db="EMBL/GenBank/DDBJ databases">
        <authorList>
            <person name="Hull J."/>
        </authorList>
    </citation>
    <scope>NUCLEOTIDE SEQUENCE</scope>
</reference>
<dbReference type="EMBL" id="GBHO01044312">
    <property type="protein sequence ID" value="JAF99291.1"/>
    <property type="molecule type" value="Transcribed_RNA"/>
</dbReference>